<name>A0AAW1A342_9HYME</name>
<dbReference type="AlphaFoldDB" id="A0AAW1A342"/>
<gene>
    <name evidence="1" type="ORF">QLX08_004290</name>
</gene>
<sequence>MFLEFRRHASESTFPVEKAWKEGAKPGGRRWANVDEDARRARLYELTVATRGHRSCNTWNTRRTHPAYVPRCTETVLASHSSIGPGPCYPPSTA</sequence>
<organism evidence="1 2">
    <name type="scientific">Tetragonisca angustula</name>
    <dbReference type="NCBI Taxonomy" id="166442"/>
    <lineage>
        <taxon>Eukaryota</taxon>
        <taxon>Metazoa</taxon>
        <taxon>Ecdysozoa</taxon>
        <taxon>Arthropoda</taxon>
        <taxon>Hexapoda</taxon>
        <taxon>Insecta</taxon>
        <taxon>Pterygota</taxon>
        <taxon>Neoptera</taxon>
        <taxon>Endopterygota</taxon>
        <taxon>Hymenoptera</taxon>
        <taxon>Apocrita</taxon>
        <taxon>Aculeata</taxon>
        <taxon>Apoidea</taxon>
        <taxon>Anthophila</taxon>
        <taxon>Apidae</taxon>
        <taxon>Tetragonisca</taxon>
    </lineage>
</organism>
<proteinExistence type="predicted"/>
<dbReference type="EMBL" id="JAWNGG020000064">
    <property type="protein sequence ID" value="KAK9304300.1"/>
    <property type="molecule type" value="Genomic_DNA"/>
</dbReference>
<reference evidence="1 2" key="1">
    <citation type="submission" date="2024-05" db="EMBL/GenBank/DDBJ databases">
        <title>The nuclear and mitochondrial genome assemblies of Tetragonisca angustula (Apidae: Meliponini), a tiny yet remarkable pollinator in the Neotropics.</title>
        <authorList>
            <person name="Ferrari R."/>
            <person name="Ricardo P.C."/>
            <person name="Dias F.C."/>
            <person name="Araujo N.S."/>
            <person name="Soares D.O."/>
            <person name="Zhou Q.-S."/>
            <person name="Zhu C.-D."/>
            <person name="Coutinho L."/>
            <person name="Airas M.C."/>
            <person name="Batista T.M."/>
        </authorList>
    </citation>
    <scope>NUCLEOTIDE SEQUENCE [LARGE SCALE GENOMIC DNA]</scope>
    <source>
        <strain evidence="1">ASF017062</strain>
        <tissue evidence="1">Abdomen</tissue>
    </source>
</reference>
<comment type="caution">
    <text evidence="1">The sequence shown here is derived from an EMBL/GenBank/DDBJ whole genome shotgun (WGS) entry which is preliminary data.</text>
</comment>
<accession>A0AAW1A342</accession>
<protein>
    <submittedName>
        <fullName evidence="1">Uncharacterized protein</fullName>
    </submittedName>
</protein>
<evidence type="ECO:0000313" key="2">
    <source>
        <dbReference type="Proteomes" id="UP001432146"/>
    </source>
</evidence>
<evidence type="ECO:0000313" key="1">
    <source>
        <dbReference type="EMBL" id="KAK9304300.1"/>
    </source>
</evidence>
<keyword evidence="2" id="KW-1185">Reference proteome</keyword>
<dbReference type="Proteomes" id="UP001432146">
    <property type="component" value="Unassembled WGS sequence"/>
</dbReference>